<gene>
    <name evidence="1" type="ORF">LTRI10_LOCUS41274</name>
</gene>
<name>A0AAV2FUH7_9ROSI</name>
<dbReference type="AlphaFoldDB" id="A0AAV2FUH7"/>
<sequence>MLPPCHRHCCRRWRLSPAIASSATPSFPPLLARRHRFVATPPLSPYTLHLRHVQISRSGPIINGGGVVGNVQIKLPTTSPSPVPSDFIVGDKFSTHSLLAARITPRN</sequence>
<keyword evidence="2" id="KW-1185">Reference proteome</keyword>
<evidence type="ECO:0000313" key="1">
    <source>
        <dbReference type="EMBL" id="CAL1401200.1"/>
    </source>
</evidence>
<evidence type="ECO:0000313" key="2">
    <source>
        <dbReference type="Proteomes" id="UP001497516"/>
    </source>
</evidence>
<proteinExistence type="predicted"/>
<dbReference type="Proteomes" id="UP001497516">
    <property type="component" value="Chromosome 7"/>
</dbReference>
<organism evidence="1 2">
    <name type="scientific">Linum trigynum</name>
    <dbReference type="NCBI Taxonomy" id="586398"/>
    <lineage>
        <taxon>Eukaryota</taxon>
        <taxon>Viridiplantae</taxon>
        <taxon>Streptophyta</taxon>
        <taxon>Embryophyta</taxon>
        <taxon>Tracheophyta</taxon>
        <taxon>Spermatophyta</taxon>
        <taxon>Magnoliopsida</taxon>
        <taxon>eudicotyledons</taxon>
        <taxon>Gunneridae</taxon>
        <taxon>Pentapetalae</taxon>
        <taxon>rosids</taxon>
        <taxon>fabids</taxon>
        <taxon>Malpighiales</taxon>
        <taxon>Linaceae</taxon>
        <taxon>Linum</taxon>
    </lineage>
</organism>
<dbReference type="EMBL" id="OZ034820">
    <property type="protein sequence ID" value="CAL1401200.1"/>
    <property type="molecule type" value="Genomic_DNA"/>
</dbReference>
<reference evidence="1 2" key="1">
    <citation type="submission" date="2024-04" db="EMBL/GenBank/DDBJ databases">
        <authorList>
            <person name="Fracassetti M."/>
        </authorList>
    </citation>
    <scope>NUCLEOTIDE SEQUENCE [LARGE SCALE GENOMIC DNA]</scope>
</reference>
<accession>A0AAV2FUH7</accession>
<protein>
    <submittedName>
        <fullName evidence="1">Uncharacterized protein</fullName>
    </submittedName>
</protein>